<dbReference type="AlphaFoldDB" id="S8ALH2"/>
<dbReference type="GO" id="GO:0032040">
    <property type="term" value="C:small-subunit processome"/>
    <property type="evidence" value="ECO:0007669"/>
    <property type="project" value="InterPro"/>
</dbReference>
<dbReference type="InterPro" id="IPR006709">
    <property type="entry name" value="SSU_processome_Utp14"/>
</dbReference>
<gene>
    <name evidence="5" type="ORF">H072_4104</name>
</gene>
<feature type="compositionally biased region" description="Basic and acidic residues" evidence="4">
    <location>
        <begin position="262"/>
        <end position="273"/>
    </location>
</feature>
<protein>
    <submittedName>
        <fullName evidence="5">Uncharacterized protein</fullName>
    </submittedName>
</protein>
<reference evidence="5 6" key="1">
    <citation type="journal article" date="2013" name="PLoS Genet.">
        <title>Genomic mechanisms accounting for the adaptation to parasitism in nematode-trapping fungi.</title>
        <authorList>
            <person name="Meerupati T."/>
            <person name="Andersson K.M."/>
            <person name="Friman E."/>
            <person name="Kumar D."/>
            <person name="Tunlid A."/>
            <person name="Ahren D."/>
        </authorList>
    </citation>
    <scope>NUCLEOTIDE SEQUENCE [LARGE SCALE GENOMIC DNA]</scope>
    <source>
        <strain evidence="5 6">CBS 200.50</strain>
    </source>
</reference>
<organism evidence="5 6">
    <name type="scientific">Dactylellina haptotyla (strain CBS 200.50)</name>
    <name type="common">Nematode-trapping fungus</name>
    <name type="synonym">Monacrosporium haptotylum</name>
    <dbReference type="NCBI Taxonomy" id="1284197"/>
    <lineage>
        <taxon>Eukaryota</taxon>
        <taxon>Fungi</taxon>
        <taxon>Dikarya</taxon>
        <taxon>Ascomycota</taxon>
        <taxon>Pezizomycotina</taxon>
        <taxon>Orbiliomycetes</taxon>
        <taxon>Orbiliales</taxon>
        <taxon>Orbiliaceae</taxon>
        <taxon>Dactylellina</taxon>
    </lineage>
</organism>
<comment type="caution">
    <text evidence="5">The sequence shown here is derived from an EMBL/GenBank/DDBJ whole genome shotgun (WGS) entry which is preliminary data.</text>
</comment>
<reference evidence="6" key="2">
    <citation type="submission" date="2013-04" db="EMBL/GenBank/DDBJ databases">
        <title>Genomic mechanisms accounting for the adaptation to parasitism in nematode-trapping fungi.</title>
        <authorList>
            <person name="Ahren D.G."/>
        </authorList>
    </citation>
    <scope>NUCLEOTIDE SEQUENCE [LARGE SCALE GENOMIC DNA]</scope>
    <source>
        <strain evidence="6">CBS 200.50</strain>
    </source>
</reference>
<dbReference type="OrthoDB" id="277439at2759"/>
<dbReference type="GO" id="GO:0006364">
    <property type="term" value="P:rRNA processing"/>
    <property type="evidence" value="ECO:0007669"/>
    <property type="project" value="InterPro"/>
</dbReference>
<keyword evidence="2" id="KW-0597">Phosphoprotein</keyword>
<accession>S8ALH2</accession>
<dbReference type="Pfam" id="PF04615">
    <property type="entry name" value="Utp14"/>
    <property type="match status" value="2"/>
</dbReference>
<evidence type="ECO:0000256" key="3">
    <source>
        <dbReference type="ARBA" id="ARBA00023242"/>
    </source>
</evidence>
<dbReference type="STRING" id="1284197.S8ALH2"/>
<evidence type="ECO:0000256" key="2">
    <source>
        <dbReference type="ARBA" id="ARBA00022553"/>
    </source>
</evidence>
<keyword evidence="3" id="KW-0539">Nucleus</keyword>
<name>S8ALH2_DACHA</name>
<feature type="compositionally biased region" description="Acidic residues" evidence="4">
    <location>
        <begin position="274"/>
        <end position="285"/>
    </location>
</feature>
<comment type="subcellular location">
    <subcellularLocation>
        <location evidence="1">Nucleus</location>
        <location evidence="1">Nucleolus</location>
    </subcellularLocation>
</comment>
<dbReference type="PANTHER" id="PTHR14150">
    <property type="entry name" value="U3 SMALL NUCLEOLAR RNA-ASSOCIATED PROTEIN 14"/>
    <property type="match status" value="1"/>
</dbReference>
<dbReference type="EMBL" id="AQGS01000131">
    <property type="protein sequence ID" value="EPS41951.1"/>
    <property type="molecule type" value="Genomic_DNA"/>
</dbReference>
<dbReference type="OMA" id="EDHIKDY"/>
<evidence type="ECO:0000256" key="4">
    <source>
        <dbReference type="SAM" id="MobiDB-lite"/>
    </source>
</evidence>
<evidence type="ECO:0000313" key="6">
    <source>
        <dbReference type="Proteomes" id="UP000015100"/>
    </source>
</evidence>
<dbReference type="PANTHER" id="PTHR14150:SF12">
    <property type="entry name" value="U3 SMALL NUCLEOLAR RNA-ASSOCIATED PROTEIN 14 HOMOLOG A"/>
    <property type="match status" value="1"/>
</dbReference>
<dbReference type="eggNOG" id="KOG2172">
    <property type="taxonomic scope" value="Eukaryota"/>
</dbReference>
<dbReference type="HOGENOM" id="CLU_443446_0_0_1"/>
<proteinExistence type="predicted"/>
<evidence type="ECO:0000313" key="5">
    <source>
        <dbReference type="EMBL" id="EPS41951.1"/>
    </source>
</evidence>
<keyword evidence="6" id="KW-1185">Reference proteome</keyword>
<sequence length="599" mass="66502">MSNPVGKAKAFNCQSSTDLDTNLAYIQANTVSQSEERASFLLRREVAVFSTAVSGRRKRKRGALSIIEPDRPEYGGDKLDLADLAAVTSNSRIRTSLKNLLDTSQTDSPIKTAPTKLEAPIPDVVQAQIGRHEAYNTTKQTLQSWSDTVKSLRDAEQIIFPLPNPNSSVSKAALAITQKYKPSAQPQSSLESKISKALSLAALVQEPSLMKPSSVTSQKVSTIDARTKTAYLRMERELLLRKEAKAKRIKRIKSKSYRRILKKDARKATRQEDVDAADLVSDEEGNPQQRKEGYISENSGMDFSSNYSLPDMKFMQQAEKRKLLKASFTESATVHNMLSGRRLFHDAMGPRAPLDDAIAEKSDKNINATLLVEEISSPFSEPDNSIRNINPWLRLDTQNIRQVTQVGELELTQQQPPKPVPSQSKLHTGHIAFNNATGPVNKSLLSVPTGSQSNLSEKPALLARAFAGDNVLREMNSGPQSQVPYEHPKEPGNIPGWGDWSNTKNHMPQPNKKKKPILTLPKGDSKIEKVVFNHKISKKGSKYLATGLPYPFETNEQYERSLRFPIGQEWAPKQAHQELVAPKTVIRTGRAIAPLSRTD</sequence>
<feature type="region of interest" description="Disordered" evidence="4">
    <location>
        <begin position="261"/>
        <end position="299"/>
    </location>
</feature>
<dbReference type="Proteomes" id="UP000015100">
    <property type="component" value="Unassembled WGS sequence"/>
</dbReference>
<evidence type="ECO:0000256" key="1">
    <source>
        <dbReference type="ARBA" id="ARBA00004604"/>
    </source>
</evidence>